<dbReference type="PIRSF" id="PIRSF036625">
    <property type="entry name" value="GAF_ANTAR"/>
    <property type="match status" value="1"/>
</dbReference>
<dbReference type="InterPro" id="IPR029016">
    <property type="entry name" value="GAF-like_dom_sf"/>
</dbReference>
<protein>
    <submittedName>
        <fullName evidence="6">GAF and ANTAR domain-containing protein</fullName>
    </submittedName>
</protein>
<proteinExistence type="predicted"/>
<gene>
    <name evidence="6" type="ORF">JFN87_05670</name>
</gene>
<dbReference type="GO" id="GO:0003723">
    <property type="term" value="F:RNA binding"/>
    <property type="evidence" value="ECO:0007669"/>
    <property type="project" value="InterPro"/>
</dbReference>
<dbReference type="GO" id="GO:0016301">
    <property type="term" value="F:kinase activity"/>
    <property type="evidence" value="ECO:0007669"/>
    <property type="project" value="UniProtKB-KW"/>
</dbReference>
<dbReference type="Proteomes" id="UP000670475">
    <property type="component" value="Unassembled WGS sequence"/>
</dbReference>
<dbReference type="AlphaFoldDB" id="A0A940M909"/>
<reference evidence="6" key="1">
    <citation type="submission" date="2021-03" db="EMBL/GenBank/DDBJ databases">
        <title>Whole genome sequence of Streptomyces bomunensis MMS17-BM035.</title>
        <authorList>
            <person name="Lee J.H."/>
        </authorList>
    </citation>
    <scope>NUCLEOTIDE SEQUENCE</scope>
    <source>
        <strain evidence="6">MMS17-BM035</strain>
    </source>
</reference>
<dbReference type="SMART" id="SM01012">
    <property type="entry name" value="ANTAR"/>
    <property type="match status" value="1"/>
</dbReference>
<evidence type="ECO:0000256" key="3">
    <source>
        <dbReference type="ARBA" id="ARBA00023015"/>
    </source>
</evidence>
<evidence type="ECO:0000256" key="4">
    <source>
        <dbReference type="ARBA" id="ARBA00023163"/>
    </source>
</evidence>
<dbReference type="SUPFAM" id="SSF55781">
    <property type="entry name" value="GAF domain-like"/>
    <property type="match status" value="1"/>
</dbReference>
<dbReference type="Pfam" id="PF03861">
    <property type="entry name" value="ANTAR"/>
    <property type="match status" value="1"/>
</dbReference>
<keyword evidence="3" id="KW-0805">Transcription regulation</keyword>
<name>A0A940M909_9ACTN</name>
<accession>A0A940M909</accession>
<dbReference type="SUPFAM" id="SSF52172">
    <property type="entry name" value="CheY-like"/>
    <property type="match status" value="1"/>
</dbReference>
<evidence type="ECO:0000313" key="7">
    <source>
        <dbReference type="Proteomes" id="UP000670475"/>
    </source>
</evidence>
<dbReference type="EMBL" id="JAGIQL010000013">
    <property type="protein sequence ID" value="MBP0456994.1"/>
    <property type="molecule type" value="Genomic_DNA"/>
</dbReference>
<dbReference type="InterPro" id="IPR036388">
    <property type="entry name" value="WH-like_DNA-bd_sf"/>
</dbReference>
<organism evidence="6 7">
    <name type="scientific">Streptomyces montanisoli</name>
    <dbReference type="NCBI Taxonomy" id="2798581"/>
    <lineage>
        <taxon>Bacteria</taxon>
        <taxon>Bacillati</taxon>
        <taxon>Actinomycetota</taxon>
        <taxon>Actinomycetes</taxon>
        <taxon>Kitasatosporales</taxon>
        <taxon>Streptomycetaceae</taxon>
        <taxon>Streptomyces</taxon>
    </lineage>
</organism>
<keyword evidence="1" id="KW-0808">Transferase</keyword>
<dbReference type="Gene3D" id="1.10.10.10">
    <property type="entry name" value="Winged helix-like DNA-binding domain superfamily/Winged helix DNA-binding domain"/>
    <property type="match status" value="1"/>
</dbReference>
<evidence type="ECO:0000256" key="1">
    <source>
        <dbReference type="ARBA" id="ARBA00022679"/>
    </source>
</evidence>
<dbReference type="RefSeq" id="WP_209338768.1">
    <property type="nucleotide sequence ID" value="NZ_JAGIQL010000013.1"/>
</dbReference>
<dbReference type="InterPro" id="IPR003018">
    <property type="entry name" value="GAF"/>
</dbReference>
<keyword evidence="7" id="KW-1185">Reference proteome</keyword>
<dbReference type="Gene3D" id="3.30.450.40">
    <property type="match status" value="1"/>
</dbReference>
<keyword evidence="4" id="KW-0804">Transcription</keyword>
<dbReference type="InterPro" id="IPR012074">
    <property type="entry name" value="GAF_ANTAR"/>
</dbReference>
<feature type="domain" description="ANTAR" evidence="5">
    <location>
        <begin position="162"/>
        <end position="223"/>
    </location>
</feature>
<dbReference type="Pfam" id="PF13185">
    <property type="entry name" value="GAF_2"/>
    <property type="match status" value="1"/>
</dbReference>
<dbReference type="InterPro" id="IPR005561">
    <property type="entry name" value="ANTAR"/>
</dbReference>
<evidence type="ECO:0000259" key="5">
    <source>
        <dbReference type="PROSITE" id="PS50921"/>
    </source>
</evidence>
<comment type="caution">
    <text evidence="6">The sequence shown here is derived from an EMBL/GenBank/DDBJ whole genome shotgun (WGS) entry which is preliminary data.</text>
</comment>
<keyword evidence="2" id="KW-0418">Kinase</keyword>
<sequence>MDWQDYVTRLASMARDLLAQTSVDATLEHITTAATDLVEGCDAAGILVVRGKHVESLAPTEAMVVQSDRLQEANGEGPCFDAGRHIGSERVFRISDLNDNQPRWPRYAPDARELGIGSMMGFLLYTEERAFGALNMYSRKPAAFTAESETAGWALASHAAVAFSSARTADQFREALASRHTIGAAMGIIMERYHLPETEAFNVMRRLSQERNVKMRDLARRVCETGTLDH</sequence>
<evidence type="ECO:0000256" key="2">
    <source>
        <dbReference type="ARBA" id="ARBA00022777"/>
    </source>
</evidence>
<evidence type="ECO:0000313" key="6">
    <source>
        <dbReference type="EMBL" id="MBP0456994.1"/>
    </source>
</evidence>
<dbReference type="InterPro" id="IPR011006">
    <property type="entry name" value="CheY-like_superfamily"/>
</dbReference>
<dbReference type="PROSITE" id="PS50921">
    <property type="entry name" value="ANTAR"/>
    <property type="match status" value="1"/>
</dbReference>